<feature type="compositionally biased region" description="Basic residues" evidence="1">
    <location>
        <begin position="128"/>
        <end position="138"/>
    </location>
</feature>
<organism evidence="3 4">
    <name type="scientific">Hericium alpestre</name>
    <dbReference type="NCBI Taxonomy" id="135208"/>
    <lineage>
        <taxon>Eukaryota</taxon>
        <taxon>Fungi</taxon>
        <taxon>Dikarya</taxon>
        <taxon>Basidiomycota</taxon>
        <taxon>Agaricomycotina</taxon>
        <taxon>Agaricomycetes</taxon>
        <taxon>Russulales</taxon>
        <taxon>Hericiaceae</taxon>
        <taxon>Hericium</taxon>
    </lineage>
</organism>
<sequence length="259" mass="28372">MPLALAGLKAWVSCEGEALPEYQVKVENERLITCYVPSEVGKTFVVHYASDGYNGDTYTRIFVDGVEADGGCVRSSQLQKGTSTFRGIQRDRSLRPFVFASVETSDHDDSPARDLSQLEQVRGILRTGHPKKKKAKPGRKPEKNDKKRAESPSKGADRNTKRQRAAETRPPPNRTQVKEEAAETAEGSNLGQNSSSDADRIQLLEQALKSSQDALANIQAELQNLKSKHAGPSAASKVERPSPIRLGPHNGEVIDLIED</sequence>
<evidence type="ECO:0000313" key="3">
    <source>
        <dbReference type="EMBL" id="TFY78908.1"/>
    </source>
</evidence>
<feature type="region of interest" description="Disordered" evidence="1">
    <location>
        <begin position="103"/>
        <end position="202"/>
    </location>
</feature>
<evidence type="ECO:0000259" key="2">
    <source>
        <dbReference type="Pfam" id="PF25534"/>
    </source>
</evidence>
<dbReference type="Pfam" id="PF25534">
    <property type="entry name" value="DUF7918"/>
    <property type="match status" value="1"/>
</dbReference>
<name>A0A4Y9ZZN6_9AGAM</name>
<feature type="compositionally biased region" description="Polar residues" evidence="1">
    <location>
        <begin position="186"/>
        <end position="196"/>
    </location>
</feature>
<reference evidence="3 4" key="1">
    <citation type="submission" date="2019-02" db="EMBL/GenBank/DDBJ databases">
        <title>Genome sequencing of the rare red list fungi Hericium alpestre (H. flagellum).</title>
        <authorList>
            <person name="Buettner E."/>
            <person name="Kellner H."/>
        </authorList>
    </citation>
    <scope>NUCLEOTIDE SEQUENCE [LARGE SCALE GENOMIC DNA]</scope>
    <source>
        <strain evidence="3 4">DSM 108284</strain>
    </source>
</reference>
<gene>
    <name evidence="3" type="ORF">EWM64_g5099</name>
</gene>
<keyword evidence="4" id="KW-1185">Reference proteome</keyword>
<dbReference type="Proteomes" id="UP000298061">
    <property type="component" value="Unassembled WGS sequence"/>
</dbReference>
<dbReference type="STRING" id="135208.A0A4Y9ZZN6"/>
<dbReference type="OrthoDB" id="3364132at2759"/>
<comment type="caution">
    <text evidence="3">The sequence shown here is derived from an EMBL/GenBank/DDBJ whole genome shotgun (WGS) entry which is preliminary data.</text>
</comment>
<protein>
    <recommendedName>
        <fullName evidence="2">DUF7918 domain-containing protein</fullName>
    </recommendedName>
</protein>
<feature type="domain" description="DUF7918" evidence="2">
    <location>
        <begin position="7"/>
        <end position="158"/>
    </location>
</feature>
<feature type="region of interest" description="Disordered" evidence="1">
    <location>
        <begin position="226"/>
        <end position="259"/>
    </location>
</feature>
<feature type="compositionally biased region" description="Basic and acidic residues" evidence="1">
    <location>
        <begin position="139"/>
        <end position="167"/>
    </location>
</feature>
<dbReference type="EMBL" id="SFCI01000592">
    <property type="protein sequence ID" value="TFY78908.1"/>
    <property type="molecule type" value="Genomic_DNA"/>
</dbReference>
<evidence type="ECO:0000256" key="1">
    <source>
        <dbReference type="SAM" id="MobiDB-lite"/>
    </source>
</evidence>
<dbReference type="InterPro" id="IPR057678">
    <property type="entry name" value="DUF7918"/>
</dbReference>
<evidence type="ECO:0000313" key="4">
    <source>
        <dbReference type="Proteomes" id="UP000298061"/>
    </source>
</evidence>
<dbReference type="AlphaFoldDB" id="A0A4Y9ZZN6"/>
<accession>A0A4Y9ZZN6</accession>
<proteinExistence type="predicted"/>